<protein>
    <recommendedName>
        <fullName evidence="1">DinB-like domain-containing protein</fullName>
    </recommendedName>
</protein>
<evidence type="ECO:0000313" key="3">
    <source>
        <dbReference type="Proteomes" id="UP000321436"/>
    </source>
</evidence>
<dbReference type="AlphaFoldDB" id="A0A512RK29"/>
<reference evidence="2 3" key="1">
    <citation type="submission" date="2019-07" db="EMBL/GenBank/DDBJ databases">
        <title>Whole genome shotgun sequence of Chitinophaga cymbidii NBRC 109752.</title>
        <authorList>
            <person name="Hosoyama A."/>
            <person name="Uohara A."/>
            <person name="Ohji S."/>
            <person name="Ichikawa N."/>
        </authorList>
    </citation>
    <scope>NUCLEOTIDE SEQUENCE [LARGE SCALE GENOMIC DNA]</scope>
    <source>
        <strain evidence="2 3">NBRC 109752</strain>
    </source>
</reference>
<dbReference type="Gene3D" id="1.20.120.450">
    <property type="entry name" value="dinb family like domain"/>
    <property type="match status" value="1"/>
</dbReference>
<accession>A0A512RK29</accession>
<organism evidence="2 3">
    <name type="scientific">Chitinophaga cymbidii</name>
    <dbReference type="NCBI Taxonomy" id="1096750"/>
    <lineage>
        <taxon>Bacteria</taxon>
        <taxon>Pseudomonadati</taxon>
        <taxon>Bacteroidota</taxon>
        <taxon>Chitinophagia</taxon>
        <taxon>Chitinophagales</taxon>
        <taxon>Chitinophagaceae</taxon>
        <taxon>Chitinophaga</taxon>
    </lineage>
</organism>
<sequence length="186" mass="21858">MNKETIKTILEKSFTDFTSFTDTLSDHRFIVSPEGKWSAGQQLDHLIRSAKPVNTAMGLPKILLRFFGKPVSRSRSYEQVAESYRQVLQHGGVAARPYIPPVTEAEQRGILQLQFHQQKERLLQQIEQWTEEDLDKYQVPHPLLGRMTIREVLYFTAYHNQHHLQTLEQREQRNPSWSEQLERALF</sequence>
<dbReference type="Proteomes" id="UP000321436">
    <property type="component" value="Unassembled WGS sequence"/>
</dbReference>
<dbReference type="SUPFAM" id="SSF109854">
    <property type="entry name" value="DinB/YfiT-like putative metalloenzymes"/>
    <property type="match status" value="1"/>
</dbReference>
<dbReference type="InterPro" id="IPR024775">
    <property type="entry name" value="DinB-like"/>
</dbReference>
<evidence type="ECO:0000259" key="1">
    <source>
        <dbReference type="Pfam" id="PF12867"/>
    </source>
</evidence>
<dbReference type="InterPro" id="IPR034660">
    <property type="entry name" value="DinB/YfiT-like"/>
</dbReference>
<name>A0A512RK29_9BACT</name>
<keyword evidence="3" id="KW-1185">Reference proteome</keyword>
<dbReference type="RefSeq" id="WP_146861372.1">
    <property type="nucleotide sequence ID" value="NZ_BKAU01000002.1"/>
</dbReference>
<proteinExistence type="predicted"/>
<dbReference type="OrthoDB" id="954225at2"/>
<gene>
    <name evidence="2" type="ORF">CCY01nite_23040</name>
</gene>
<dbReference type="Pfam" id="PF12867">
    <property type="entry name" value="DinB_2"/>
    <property type="match status" value="1"/>
</dbReference>
<feature type="domain" description="DinB-like" evidence="1">
    <location>
        <begin position="10"/>
        <end position="166"/>
    </location>
</feature>
<dbReference type="EMBL" id="BKAU01000002">
    <property type="protein sequence ID" value="GEP96044.1"/>
    <property type="molecule type" value="Genomic_DNA"/>
</dbReference>
<evidence type="ECO:0000313" key="2">
    <source>
        <dbReference type="EMBL" id="GEP96044.1"/>
    </source>
</evidence>
<comment type="caution">
    <text evidence="2">The sequence shown here is derived from an EMBL/GenBank/DDBJ whole genome shotgun (WGS) entry which is preliminary data.</text>
</comment>